<feature type="domain" description="Aminoacyl-transfer RNA synthetases class-II family profile" evidence="13">
    <location>
        <begin position="33"/>
        <end position="400"/>
    </location>
</feature>
<evidence type="ECO:0000256" key="11">
    <source>
        <dbReference type="HAMAP-Rule" id="MF_00127"/>
    </source>
</evidence>
<comment type="catalytic activity">
    <reaction evidence="10 11">
        <text>tRNA(His) + L-histidine + ATP = L-histidyl-tRNA(His) + AMP + diphosphate + H(+)</text>
        <dbReference type="Rhea" id="RHEA:17313"/>
        <dbReference type="Rhea" id="RHEA-COMP:9665"/>
        <dbReference type="Rhea" id="RHEA-COMP:9689"/>
        <dbReference type="ChEBI" id="CHEBI:15378"/>
        <dbReference type="ChEBI" id="CHEBI:30616"/>
        <dbReference type="ChEBI" id="CHEBI:33019"/>
        <dbReference type="ChEBI" id="CHEBI:57595"/>
        <dbReference type="ChEBI" id="CHEBI:78442"/>
        <dbReference type="ChEBI" id="CHEBI:78527"/>
        <dbReference type="ChEBI" id="CHEBI:456215"/>
        <dbReference type="EC" id="6.1.1.21"/>
    </reaction>
</comment>
<keyword evidence="5 11" id="KW-0963">Cytoplasm</keyword>
<dbReference type="GO" id="GO:0004821">
    <property type="term" value="F:histidine-tRNA ligase activity"/>
    <property type="evidence" value="ECO:0007669"/>
    <property type="project" value="UniProtKB-UniRule"/>
</dbReference>
<evidence type="ECO:0000256" key="10">
    <source>
        <dbReference type="ARBA" id="ARBA00047639"/>
    </source>
</evidence>
<dbReference type="InterPro" id="IPR004517">
    <property type="entry name" value="HisZ"/>
</dbReference>
<dbReference type="EMBL" id="LWQS01000038">
    <property type="protein sequence ID" value="OAN47364.1"/>
    <property type="molecule type" value="Genomic_DNA"/>
</dbReference>
<comment type="function">
    <text evidence="9">Required for the first step of histidine biosynthesis. May allow the feedback regulation of ATP phosphoribosyltransferase activity by histidine.</text>
</comment>
<evidence type="ECO:0000259" key="13">
    <source>
        <dbReference type="PROSITE" id="PS50862"/>
    </source>
</evidence>
<dbReference type="SUPFAM" id="SSF55681">
    <property type="entry name" value="Class II aaRS and biotin synthetases"/>
    <property type="match status" value="1"/>
</dbReference>
<evidence type="ECO:0000256" key="2">
    <source>
        <dbReference type="ARBA" id="ARBA00004667"/>
    </source>
</evidence>
<evidence type="ECO:0000256" key="12">
    <source>
        <dbReference type="PIRSR" id="PIRSR001549-1"/>
    </source>
</evidence>
<gene>
    <name evidence="11" type="primary">hisS</name>
    <name evidence="14" type="ORF">A6A03_01075</name>
</gene>
<dbReference type="Proteomes" id="UP000078287">
    <property type="component" value="Unassembled WGS sequence"/>
</dbReference>
<keyword evidence="14" id="KW-0328">Glycosyltransferase</keyword>
<dbReference type="Gene3D" id="3.40.50.800">
    <property type="entry name" value="Anticodon-binding domain"/>
    <property type="match status" value="1"/>
</dbReference>
<dbReference type="EC" id="6.1.1.21" evidence="11"/>
<keyword evidence="14" id="KW-0808">Transferase</keyword>
<dbReference type="Pfam" id="PF03129">
    <property type="entry name" value="HGTP_anticodon"/>
    <property type="match status" value="1"/>
</dbReference>
<feature type="binding site" evidence="12">
    <location>
        <begin position="87"/>
        <end position="89"/>
    </location>
    <ligand>
        <name>L-histidine</name>
        <dbReference type="ChEBI" id="CHEBI:57595"/>
    </ligand>
</feature>
<reference evidence="14 15" key="1">
    <citation type="submission" date="2016-04" db="EMBL/GenBank/DDBJ databases">
        <title>Chloroflexus islandicus sp. nov., a thermophilic filamentous anoxygenic phototrophic bacterium from geyser Strokkur (Iceland).</title>
        <authorList>
            <person name="Gaisin V.A."/>
            <person name="Kalashnikov A.M."/>
            <person name="Sukhacheva M.V."/>
            <person name="Grouzdev D.S."/>
            <person name="Ivanov T.M."/>
            <person name="Kuznetsov B."/>
            <person name="Gorlenko V.M."/>
        </authorList>
    </citation>
    <scope>NUCLEOTIDE SEQUENCE [LARGE SCALE GENOMIC DNA]</scope>
    <source>
        <strain evidence="15">isl-2</strain>
    </source>
</reference>
<keyword evidence="11" id="KW-0436">Ligase</keyword>
<comment type="pathway">
    <text evidence="2">Amino-acid biosynthesis; L-histidine biosynthesis; L-histidine from 5-phospho-alpha-D-ribose 1-diphosphate: step 1/9.</text>
</comment>
<accession>A0A178MH90</accession>
<dbReference type="PANTHER" id="PTHR43707:SF1">
    <property type="entry name" value="HISTIDINE--TRNA LIGASE, MITOCHONDRIAL-RELATED"/>
    <property type="match status" value="1"/>
</dbReference>
<keyword evidence="15" id="KW-1185">Reference proteome</keyword>
<evidence type="ECO:0000256" key="8">
    <source>
        <dbReference type="ARBA" id="ARBA00023146"/>
    </source>
</evidence>
<dbReference type="GO" id="GO:0005524">
    <property type="term" value="F:ATP binding"/>
    <property type="evidence" value="ECO:0007669"/>
    <property type="project" value="UniProtKB-UniRule"/>
</dbReference>
<evidence type="ECO:0000256" key="5">
    <source>
        <dbReference type="ARBA" id="ARBA00022490"/>
    </source>
</evidence>
<evidence type="ECO:0000256" key="4">
    <source>
        <dbReference type="ARBA" id="ARBA00011496"/>
    </source>
</evidence>
<dbReference type="Pfam" id="PF13393">
    <property type="entry name" value="tRNA-synt_His"/>
    <property type="match status" value="2"/>
</dbReference>
<feature type="binding site" evidence="12">
    <location>
        <begin position="341"/>
        <end position="342"/>
    </location>
    <ligand>
        <name>L-histidine</name>
        <dbReference type="ChEBI" id="CHEBI:57595"/>
    </ligand>
</feature>
<name>A0A178MH90_9CHLR</name>
<dbReference type="InterPro" id="IPR015807">
    <property type="entry name" value="His-tRNA-ligase"/>
</dbReference>
<dbReference type="PROSITE" id="PS50862">
    <property type="entry name" value="AA_TRNA_LIGASE_II"/>
    <property type="match status" value="1"/>
</dbReference>
<dbReference type="OrthoDB" id="9800814at2"/>
<dbReference type="GO" id="GO:0016757">
    <property type="term" value="F:glycosyltransferase activity"/>
    <property type="evidence" value="ECO:0007669"/>
    <property type="project" value="UniProtKB-KW"/>
</dbReference>
<evidence type="ECO:0000256" key="9">
    <source>
        <dbReference type="ARBA" id="ARBA00025246"/>
    </source>
</evidence>
<dbReference type="Gene3D" id="3.30.930.10">
    <property type="entry name" value="Bira Bifunctional Protein, Domain 2"/>
    <property type="match status" value="1"/>
</dbReference>
<protein>
    <recommendedName>
        <fullName evidence="11">Histidine--tRNA ligase</fullName>
        <ecNumber evidence="11">6.1.1.21</ecNumber>
    </recommendedName>
    <alternativeName>
        <fullName evidence="11">Histidyl-tRNA synthetase</fullName>
        <shortName evidence="11">HisRS</shortName>
    </alternativeName>
</protein>
<keyword evidence="7 11" id="KW-0067">ATP-binding</keyword>
<dbReference type="GO" id="GO:0000105">
    <property type="term" value="P:L-histidine biosynthetic process"/>
    <property type="evidence" value="ECO:0007669"/>
    <property type="project" value="UniProtKB-UniPathway"/>
</dbReference>
<evidence type="ECO:0000313" key="15">
    <source>
        <dbReference type="Proteomes" id="UP000078287"/>
    </source>
</evidence>
<keyword evidence="11" id="KW-0648">Protein biosynthesis</keyword>
<feature type="binding site" evidence="12">
    <location>
        <position position="131"/>
    </location>
    <ligand>
        <name>L-histidine</name>
        <dbReference type="ChEBI" id="CHEBI:57595"/>
    </ligand>
</feature>
<feature type="binding site" evidence="12">
    <location>
        <position position="117"/>
    </location>
    <ligand>
        <name>L-histidine</name>
        <dbReference type="ChEBI" id="CHEBI:57595"/>
    </ligand>
</feature>
<evidence type="ECO:0000256" key="7">
    <source>
        <dbReference type="ARBA" id="ARBA00022840"/>
    </source>
</evidence>
<dbReference type="GO" id="GO:0006427">
    <property type="term" value="P:histidyl-tRNA aminoacylation"/>
    <property type="evidence" value="ECO:0007669"/>
    <property type="project" value="UniProtKB-UniRule"/>
</dbReference>
<dbReference type="AlphaFoldDB" id="A0A178MH90"/>
<comment type="subunit">
    <text evidence="4">Heteromultimer composed of HisG and HisZ subunits.</text>
</comment>
<dbReference type="InterPro" id="IPR004516">
    <property type="entry name" value="HisRS/HisZ"/>
</dbReference>
<keyword evidence="8 11" id="KW-0030">Aminoacyl-tRNA synthetase</keyword>
<dbReference type="UniPathway" id="UPA00031">
    <property type="reaction ID" value="UER00006"/>
</dbReference>
<proteinExistence type="inferred from homology"/>
<evidence type="ECO:0000313" key="14">
    <source>
        <dbReference type="EMBL" id="OAN47364.1"/>
    </source>
</evidence>
<comment type="subcellular location">
    <subcellularLocation>
        <location evidence="1 11">Cytoplasm</location>
    </subcellularLocation>
</comment>
<evidence type="ECO:0000256" key="1">
    <source>
        <dbReference type="ARBA" id="ARBA00004496"/>
    </source>
</evidence>
<organism evidence="14 15">
    <name type="scientific">Chloroflexus islandicus</name>
    <dbReference type="NCBI Taxonomy" id="1707952"/>
    <lineage>
        <taxon>Bacteria</taxon>
        <taxon>Bacillati</taxon>
        <taxon>Chloroflexota</taxon>
        <taxon>Chloroflexia</taxon>
        <taxon>Chloroflexales</taxon>
        <taxon>Chloroflexineae</taxon>
        <taxon>Chloroflexaceae</taxon>
        <taxon>Chloroflexus</taxon>
    </lineage>
</organism>
<comment type="subunit">
    <text evidence="11">Homodimer.</text>
</comment>
<comment type="caution">
    <text evidence="14">The sequence shown here is derived from an EMBL/GenBank/DDBJ whole genome shotgun (WGS) entry which is preliminary data.</text>
</comment>
<dbReference type="STRING" id="1707952.A6A03_01075"/>
<feature type="binding site" evidence="12">
    <location>
        <position position="337"/>
    </location>
    <ligand>
        <name>L-histidine</name>
        <dbReference type="ChEBI" id="CHEBI:57595"/>
    </ligand>
</feature>
<dbReference type="CDD" id="cd00773">
    <property type="entry name" value="HisRS-like_core"/>
    <property type="match status" value="1"/>
</dbReference>
<dbReference type="InterPro" id="IPR045864">
    <property type="entry name" value="aa-tRNA-synth_II/BPL/LPL"/>
</dbReference>
<comment type="similarity">
    <text evidence="3">Belongs to the class-II aminoacyl-tRNA synthetase family. HisZ subfamily.</text>
</comment>
<dbReference type="NCBIfam" id="TIGR00443">
    <property type="entry name" value="hisZ_biosyn_reg"/>
    <property type="match status" value="1"/>
</dbReference>
<dbReference type="HAMAP" id="MF_00127">
    <property type="entry name" value="His_tRNA_synth"/>
    <property type="match status" value="1"/>
</dbReference>
<dbReference type="SUPFAM" id="SSF52954">
    <property type="entry name" value="Class II aaRS ABD-related"/>
    <property type="match status" value="1"/>
</dbReference>
<dbReference type="InterPro" id="IPR004154">
    <property type="entry name" value="Anticodon-bd"/>
</dbReference>
<dbReference type="GO" id="GO:0005737">
    <property type="term" value="C:cytoplasm"/>
    <property type="evidence" value="ECO:0007669"/>
    <property type="project" value="UniProtKB-SubCell"/>
</dbReference>
<dbReference type="InterPro" id="IPR041715">
    <property type="entry name" value="HisRS-like_core"/>
</dbReference>
<evidence type="ECO:0000256" key="3">
    <source>
        <dbReference type="ARBA" id="ARBA00005539"/>
    </source>
</evidence>
<keyword evidence="6 11" id="KW-0547">Nucleotide-binding</keyword>
<dbReference type="InterPro" id="IPR036621">
    <property type="entry name" value="Anticodon-bd_dom_sf"/>
</dbReference>
<evidence type="ECO:0000256" key="6">
    <source>
        <dbReference type="ARBA" id="ARBA00022741"/>
    </source>
</evidence>
<dbReference type="InterPro" id="IPR006195">
    <property type="entry name" value="aa-tRNA-synth_II"/>
</dbReference>
<sequence>MVAYQPTGGIVTVDLVRGMRDVAPAEHIASRYVQAILERTIASYGYQMLDAPIIEHRDLYLRKLGEELVGKVYEFSFGGRDLALRPEWTASVLRAYVAGMQDQPLPLRLSYAGPVFRYERPQRHTYRQFTQIGGEIIGGLPPRADAEVIALACAGLDAAGVSGYTVRIGHIGLVRELLLRFALPERTRGLLVWSLERLRAEGIEPVRERVLANLGTPPEGLELPPGLDDAQAAIWLERVLSAMRIDLRTGTRSPAEVIQRLLRTLRRADEQPLVEAALAQLAQLAAISGSPAQALPALASLLGSESAAFRELQAILDLLAAHGVPGDRLVIDGALGRGLHYYTGLIFEIYDRDGNQLCGGGRYDDLVSTLGGRQPTPAVGFAYGLERVLAAATMPELMLPATVLVAAVSDDDYPYALAVAERIRAGGRAVVLDVRGRSVKDNLRDATRRGFAAAVIVGAAEREGEYVVWRDLAARTERRIALAALGEAL</sequence>
<feature type="binding site" evidence="12">
    <location>
        <position position="135"/>
    </location>
    <ligand>
        <name>L-histidine</name>
        <dbReference type="ChEBI" id="CHEBI:57595"/>
    </ligand>
</feature>
<dbReference type="PANTHER" id="PTHR43707">
    <property type="entry name" value="HISTIDYL-TRNA SYNTHETASE"/>
    <property type="match status" value="1"/>
</dbReference>
<dbReference type="PIRSF" id="PIRSF001549">
    <property type="entry name" value="His-tRNA_synth"/>
    <property type="match status" value="1"/>
</dbReference>